<evidence type="ECO:0000313" key="2">
    <source>
        <dbReference type="Proteomes" id="UP001245184"/>
    </source>
</evidence>
<organism evidence="1 2">
    <name type="scientific">Paraburkholderia graminis</name>
    <dbReference type="NCBI Taxonomy" id="60548"/>
    <lineage>
        <taxon>Bacteria</taxon>
        <taxon>Pseudomonadati</taxon>
        <taxon>Pseudomonadota</taxon>
        <taxon>Betaproteobacteria</taxon>
        <taxon>Burkholderiales</taxon>
        <taxon>Burkholderiaceae</taxon>
        <taxon>Paraburkholderia</taxon>
    </lineage>
</organism>
<dbReference type="AlphaFoldDB" id="A0ABD5CNY4"/>
<sequence>MTIGGDEATVRTRCRRPARIRLLPSRQRAVPRVVVKFPHFASKAAVDDLLLLKLDPSYRSELLRCCGAKAHIELPLRARSLKSLLK</sequence>
<protein>
    <submittedName>
        <fullName evidence="1">Uncharacterized protein</fullName>
    </submittedName>
</protein>
<comment type="caution">
    <text evidence="1">The sequence shown here is derived from an EMBL/GenBank/DDBJ whole genome shotgun (WGS) entry which is preliminary data.</text>
</comment>
<dbReference type="EMBL" id="JAVIZN010000002">
    <property type="protein sequence ID" value="MDR6207038.1"/>
    <property type="molecule type" value="Genomic_DNA"/>
</dbReference>
<proteinExistence type="predicted"/>
<reference evidence="1 2" key="1">
    <citation type="submission" date="2023-08" db="EMBL/GenBank/DDBJ databases">
        <title>Genome sequencing of plant associated microbes to promote plant fitness in Sorghum bicolor and Oryza sativa.</title>
        <authorList>
            <person name="Coleman-Derr D."/>
        </authorList>
    </citation>
    <scope>NUCLEOTIDE SEQUENCE [LARGE SCALE GENOMIC DNA]</scope>
    <source>
        <strain evidence="1 2">SLBN-33</strain>
    </source>
</reference>
<dbReference type="Proteomes" id="UP001245184">
    <property type="component" value="Unassembled WGS sequence"/>
</dbReference>
<accession>A0ABD5CNY4</accession>
<name>A0ABD5CNY4_9BURK</name>
<gene>
    <name evidence="1" type="ORF">QF025_005758</name>
</gene>
<dbReference type="RefSeq" id="WP_374709759.1">
    <property type="nucleotide sequence ID" value="NZ_JAVIZN010000002.1"/>
</dbReference>
<evidence type="ECO:0000313" key="1">
    <source>
        <dbReference type="EMBL" id="MDR6207038.1"/>
    </source>
</evidence>